<evidence type="ECO:0000313" key="1">
    <source>
        <dbReference type="EMBL" id="EGO22796.1"/>
    </source>
</evidence>
<dbReference type="AlphaFoldDB" id="F8P0W2"/>
<dbReference type="HOGENOM" id="CLU_2869012_0_0_1"/>
<accession>F8P0W2</accession>
<sequence>MIEEMIEKGIHFSGARTYSEIGDTENGYPWISSILGLFSRHGASVVLCTVVTYLKRNRCQVTTE</sequence>
<dbReference type="Proteomes" id="UP000008064">
    <property type="component" value="Unassembled WGS sequence"/>
</dbReference>
<dbReference type="EMBL" id="GL945436">
    <property type="protein sequence ID" value="EGO22796.1"/>
    <property type="molecule type" value="Genomic_DNA"/>
</dbReference>
<dbReference type="GeneID" id="18819903"/>
<dbReference type="RefSeq" id="XP_007320036.1">
    <property type="nucleotide sequence ID" value="XM_007319974.1"/>
</dbReference>
<proteinExistence type="predicted"/>
<gene>
    <name evidence="1" type="ORF">SERLADRAFT_471231</name>
</gene>
<protein>
    <submittedName>
        <fullName evidence="1">Uncharacterized protein</fullName>
    </submittedName>
</protein>
<organism>
    <name type="scientific">Serpula lacrymans var. lacrymans (strain S7.9)</name>
    <name type="common">Dry rot fungus</name>
    <dbReference type="NCBI Taxonomy" id="578457"/>
    <lineage>
        <taxon>Eukaryota</taxon>
        <taxon>Fungi</taxon>
        <taxon>Dikarya</taxon>
        <taxon>Basidiomycota</taxon>
        <taxon>Agaricomycotina</taxon>
        <taxon>Agaricomycetes</taxon>
        <taxon>Agaricomycetidae</taxon>
        <taxon>Boletales</taxon>
        <taxon>Coniophorineae</taxon>
        <taxon>Serpulaceae</taxon>
        <taxon>Serpula</taxon>
    </lineage>
</organism>
<reference evidence="1" key="1">
    <citation type="submission" date="2011-04" db="EMBL/GenBank/DDBJ databases">
        <title>Evolution of plant cell wall degrading machinery underlies the functional diversity of forest fungi.</title>
        <authorList>
            <consortium name="US DOE Joint Genome Institute (JGI-PGF)"/>
            <person name="Eastwood D.C."/>
            <person name="Floudas D."/>
            <person name="Binder M."/>
            <person name="Majcherczyk A."/>
            <person name="Schneider P."/>
            <person name="Aerts A."/>
            <person name="Asiegbu F.O."/>
            <person name="Baker S.E."/>
            <person name="Barry K."/>
            <person name="Bendiksby M."/>
            <person name="Blumentritt M."/>
            <person name="Coutinho P.M."/>
            <person name="Cullen D."/>
            <person name="Cullen D."/>
            <person name="Gathman A."/>
            <person name="Goodell B."/>
            <person name="Henrissat B."/>
            <person name="Ihrmark K."/>
            <person name="Kauserud H."/>
            <person name="Kohler A."/>
            <person name="LaButti K."/>
            <person name="Lapidus A."/>
            <person name="Lavin J.L."/>
            <person name="Lee Y.-H."/>
            <person name="Lindquist E."/>
            <person name="Lilly W."/>
            <person name="Lucas S."/>
            <person name="Morin E."/>
            <person name="Murat C."/>
            <person name="Oguiza J.A."/>
            <person name="Park J."/>
            <person name="Pisabarro A.G."/>
            <person name="Riley R."/>
            <person name="Rosling A."/>
            <person name="Salamov A."/>
            <person name="Schmidt O."/>
            <person name="Schmutz J."/>
            <person name="Skrede I."/>
            <person name="Stenlid J."/>
            <person name="Wiebenga A."/>
            <person name="Xie X."/>
            <person name="Kues U."/>
            <person name="Hibbett D.S."/>
            <person name="Hoffmeister D."/>
            <person name="Hogberg N."/>
            <person name="Martin F."/>
            <person name="Grigoriev I.V."/>
            <person name="Watkinson S.C."/>
        </authorList>
    </citation>
    <scope>NUCLEOTIDE SEQUENCE</scope>
    <source>
        <strain evidence="1">S7.9</strain>
    </source>
</reference>
<name>F8P0W2_SERL9</name>
<dbReference type="KEGG" id="sla:SERLADRAFT_471231"/>